<keyword evidence="4" id="KW-1185">Reference proteome</keyword>
<comment type="caution">
    <text evidence="3">The sequence shown here is derived from an EMBL/GenBank/DDBJ whole genome shotgun (WGS) entry which is preliminary data.</text>
</comment>
<gene>
    <name evidence="3" type="ORF">KE626_06425</name>
</gene>
<dbReference type="Pfam" id="PF03795">
    <property type="entry name" value="YCII"/>
    <property type="match status" value="1"/>
</dbReference>
<name>A0ABS5IVF5_9BACT</name>
<organism evidence="3 4">
    <name type="scientific">Chitinophaga hostae</name>
    <dbReference type="NCBI Taxonomy" id="2831022"/>
    <lineage>
        <taxon>Bacteria</taxon>
        <taxon>Pseudomonadati</taxon>
        <taxon>Bacteroidota</taxon>
        <taxon>Chitinophagia</taxon>
        <taxon>Chitinophagales</taxon>
        <taxon>Chitinophagaceae</taxon>
        <taxon>Chitinophaga</taxon>
    </lineage>
</organism>
<dbReference type="Proteomes" id="UP000676386">
    <property type="component" value="Unassembled WGS sequence"/>
</dbReference>
<evidence type="ECO:0000256" key="1">
    <source>
        <dbReference type="ARBA" id="ARBA00007689"/>
    </source>
</evidence>
<accession>A0ABS5IVF5</accession>
<evidence type="ECO:0000313" key="3">
    <source>
        <dbReference type="EMBL" id="MBS0026939.1"/>
    </source>
</evidence>
<evidence type="ECO:0000259" key="2">
    <source>
        <dbReference type="Pfam" id="PF03795"/>
    </source>
</evidence>
<dbReference type="InterPro" id="IPR005545">
    <property type="entry name" value="YCII"/>
</dbReference>
<dbReference type="Gene3D" id="3.30.70.1060">
    <property type="entry name" value="Dimeric alpha+beta barrel"/>
    <property type="match status" value="1"/>
</dbReference>
<feature type="domain" description="YCII-related" evidence="2">
    <location>
        <begin position="66"/>
        <end position="136"/>
    </location>
</feature>
<comment type="similarity">
    <text evidence="1">Belongs to the YciI family.</text>
</comment>
<dbReference type="RefSeq" id="WP_211972032.1">
    <property type="nucleotide sequence ID" value="NZ_CBFHAM010000064.1"/>
</dbReference>
<proteinExistence type="inferred from homology"/>
<dbReference type="EMBL" id="JAGTXB010000002">
    <property type="protein sequence ID" value="MBS0026939.1"/>
    <property type="molecule type" value="Genomic_DNA"/>
</dbReference>
<dbReference type="SUPFAM" id="SSF54909">
    <property type="entry name" value="Dimeric alpha+beta barrel"/>
    <property type="match status" value="1"/>
</dbReference>
<protein>
    <recommendedName>
        <fullName evidence="2">YCII-related domain-containing protein</fullName>
    </recommendedName>
</protein>
<reference evidence="3 4" key="1">
    <citation type="submission" date="2021-04" db="EMBL/GenBank/DDBJ databases">
        <title>Chitinophaga sp. nov., isolated from the rhizosphere soil.</title>
        <authorList>
            <person name="He S."/>
        </authorList>
    </citation>
    <scope>NUCLEOTIDE SEQUENCE [LARGE SCALE GENOMIC DNA]</scope>
    <source>
        <strain evidence="3 4">2R12</strain>
    </source>
</reference>
<sequence>MASKVLPALLLMGFLVIVMLSFHPTPLQSIAVKSLPPKDKPGANPELKRYWMVFLRKGPWRNQDSATAAKIQRDHLANIGRLAQEGKILVAGPFGNDEDLRGIFIMSCNDSLEAVSLVNTDPAVAAGRLIFEVKPWWTARNCLFN</sequence>
<evidence type="ECO:0000313" key="4">
    <source>
        <dbReference type="Proteomes" id="UP000676386"/>
    </source>
</evidence>
<dbReference type="InterPro" id="IPR011008">
    <property type="entry name" value="Dimeric_a/b-barrel"/>
</dbReference>